<evidence type="ECO:0000256" key="1">
    <source>
        <dbReference type="ARBA" id="ARBA00022723"/>
    </source>
</evidence>
<dbReference type="EMBL" id="SOAZ01000014">
    <property type="protein sequence ID" value="TDT52075.1"/>
    <property type="molecule type" value="Genomic_DNA"/>
</dbReference>
<evidence type="ECO:0000256" key="4">
    <source>
        <dbReference type="ARBA" id="ARBA00025742"/>
    </source>
</evidence>
<evidence type="ECO:0000259" key="5">
    <source>
        <dbReference type="Pfam" id="PF00149"/>
    </source>
</evidence>
<dbReference type="GO" id="GO:0046872">
    <property type="term" value="F:metal ion binding"/>
    <property type="evidence" value="ECO:0007669"/>
    <property type="project" value="UniProtKB-KW"/>
</dbReference>
<keyword evidence="2" id="KW-0378">Hydrolase</keyword>
<protein>
    <submittedName>
        <fullName evidence="6">Calcineurin-like phosphoesterase family protein</fullName>
    </submittedName>
</protein>
<name>A0A4R7KDL5_9CLOT</name>
<evidence type="ECO:0000313" key="7">
    <source>
        <dbReference type="Proteomes" id="UP000295325"/>
    </source>
</evidence>
<dbReference type="Proteomes" id="UP000295325">
    <property type="component" value="Unassembled WGS sequence"/>
</dbReference>
<dbReference type="AlphaFoldDB" id="A0A4R7KDL5"/>
<comment type="caution">
    <text evidence="6">The sequence shown here is derived from an EMBL/GenBank/DDBJ whole genome shotgun (WGS) entry which is preliminary data.</text>
</comment>
<dbReference type="GO" id="GO:0016787">
    <property type="term" value="F:hydrolase activity"/>
    <property type="evidence" value="ECO:0007669"/>
    <property type="project" value="UniProtKB-KW"/>
</dbReference>
<dbReference type="PANTHER" id="PTHR42988">
    <property type="entry name" value="PHOSPHOHYDROLASE"/>
    <property type="match status" value="1"/>
</dbReference>
<dbReference type="OrthoDB" id="2036332at2"/>
<dbReference type="Pfam" id="PF00149">
    <property type="entry name" value="Metallophos"/>
    <property type="match status" value="1"/>
</dbReference>
<dbReference type="InterPro" id="IPR050884">
    <property type="entry name" value="CNP_phosphodiesterase-III"/>
</dbReference>
<dbReference type="RefSeq" id="WP_133628471.1">
    <property type="nucleotide sequence ID" value="NZ_SOAZ01000014.1"/>
</dbReference>
<evidence type="ECO:0000256" key="2">
    <source>
        <dbReference type="ARBA" id="ARBA00022801"/>
    </source>
</evidence>
<dbReference type="InterPro" id="IPR029052">
    <property type="entry name" value="Metallo-depent_PP-like"/>
</dbReference>
<evidence type="ECO:0000256" key="3">
    <source>
        <dbReference type="ARBA" id="ARBA00023004"/>
    </source>
</evidence>
<proteinExistence type="inferred from homology"/>
<evidence type="ECO:0000313" key="6">
    <source>
        <dbReference type="EMBL" id="TDT52075.1"/>
    </source>
</evidence>
<keyword evidence="3" id="KW-0408">Iron</keyword>
<dbReference type="InterPro" id="IPR004843">
    <property type="entry name" value="Calcineurin-like_PHP"/>
</dbReference>
<dbReference type="PROSITE" id="PS51257">
    <property type="entry name" value="PROKAR_LIPOPROTEIN"/>
    <property type="match status" value="1"/>
</dbReference>
<dbReference type="SUPFAM" id="SSF56300">
    <property type="entry name" value="Metallo-dependent phosphatases"/>
    <property type="match status" value="1"/>
</dbReference>
<sequence length="229" mass="25750">MNISKKILKLILFLFILIFSGCSGSSAKLNRASKIPSGKEITFFVATDIHYLSKSLTDDGEAFQKYISSGDGKQLDYIDEIMSAFANDIKKKPDILIISGDLTNNGERKNHLELAEKLKNIEKSGISVFVIPGNHDILNPWGRSFKGSNQYKEDYINDKDFSKIYGAFGYNEALSRDMNSLSYLADPSKDIWLLMLDTCKYENNEILGFPQPDGELKPGTLEWIKNVQA</sequence>
<organism evidence="6 7">
    <name type="scientific">Fonticella tunisiensis</name>
    <dbReference type="NCBI Taxonomy" id="1096341"/>
    <lineage>
        <taxon>Bacteria</taxon>
        <taxon>Bacillati</taxon>
        <taxon>Bacillota</taxon>
        <taxon>Clostridia</taxon>
        <taxon>Eubacteriales</taxon>
        <taxon>Clostridiaceae</taxon>
        <taxon>Fonticella</taxon>
    </lineage>
</organism>
<accession>A0A4R7KDL5</accession>
<comment type="similarity">
    <text evidence="4">Belongs to the cyclic nucleotide phosphodiesterase class-III family.</text>
</comment>
<keyword evidence="1" id="KW-0479">Metal-binding</keyword>
<dbReference type="Gene3D" id="3.60.21.10">
    <property type="match status" value="1"/>
</dbReference>
<feature type="domain" description="Calcineurin-like phosphoesterase" evidence="5">
    <location>
        <begin position="42"/>
        <end position="171"/>
    </location>
</feature>
<dbReference type="PANTHER" id="PTHR42988:SF2">
    <property type="entry name" value="CYCLIC NUCLEOTIDE PHOSPHODIESTERASE CBUA0032-RELATED"/>
    <property type="match status" value="1"/>
</dbReference>
<gene>
    <name evidence="6" type="ORF">EDD71_11456</name>
</gene>
<reference evidence="6 7" key="1">
    <citation type="submission" date="2019-03" db="EMBL/GenBank/DDBJ databases">
        <title>Genomic Encyclopedia of Type Strains, Phase IV (KMG-IV): sequencing the most valuable type-strain genomes for metagenomic binning, comparative biology and taxonomic classification.</title>
        <authorList>
            <person name="Goeker M."/>
        </authorList>
    </citation>
    <scope>NUCLEOTIDE SEQUENCE [LARGE SCALE GENOMIC DNA]</scope>
    <source>
        <strain evidence="6 7">DSM 24455</strain>
    </source>
</reference>
<keyword evidence="7" id="KW-1185">Reference proteome</keyword>